<feature type="transmembrane region" description="Helical" evidence="7">
    <location>
        <begin position="174"/>
        <end position="195"/>
    </location>
</feature>
<keyword evidence="6 7" id="KW-0472">Membrane</keyword>
<reference evidence="10" key="1">
    <citation type="submission" date="2021-02" db="EMBL/GenBank/DDBJ databases">
        <title>Leucobacter sp. CX169.</title>
        <authorList>
            <person name="Cheng Y."/>
        </authorList>
    </citation>
    <scope>NUCLEOTIDE SEQUENCE [LARGE SCALE GENOMIC DNA]</scope>
    <source>
        <strain evidence="10">JY899</strain>
    </source>
</reference>
<feature type="transmembrane region" description="Helical" evidence="7">
    <location>
        <begin position="12"/>
        <end position="34"/>
    </location>
</feature>
<evidence type="ECO:0000256" key="5">
    <source>
        <dbReference type="ARBA" id="ARBA00022989"/>
    </source>
</evidence>
<comment type="subcellular location">
    <subcellularLocation>
        <location evidence="1 7">Cell membrane</location>
        <topology evidence="1 7">Multi-pass membrane protein</topology>
    </subcellularLocation>
</comment>
<dbReference type="InterPro" id="IPR032816">
    <property type="entry name" value="VTT_dom"/>
</dbReference>
<proteinExistence type="inferred from homology"/>
<protein>
    <submittedName>
        <fullName evidence="9">VTT domain-containing protein</fullName>
    </submittedName>
</protein>
<dbReference type="RefSeq" id="WP_182173611.1">
    <property type="nucleotide sequence ID" value="NZ_CP059676.1"/>
</dbReference>
<comment type="similarity">
    <text evidence="2 7">Belongs to the DedA family.</text>
</comment>
<evidence type="ECO:0000259" key="8">
    <source>
        <dbReference type="Pfam" id="PF09335"/>
    </source>
</evidence>
<keyword evidence="4 7" id="KW-0812">Transmembrane</keyword>
<dbReference type="Proteomes" id="UP000705983">
    <property type="component" value="Unassembled WGS sequence"/>
</dbReference>
<dbReference type="InterPro" id="IPR032818">
    <property type="entry name" value="DedA-like"/>
</dbReference>
<keyword evidence="10" id="KW-1185">Reference proteome</keyword>
<evidence type="ECO:0000256" key="1">
    <source>
        <dbReference type="ARBA" id="ARBA00004651"/>
    </source>
</evidence>
<evidence type="ECO:0000256" key="3">
    <source>
        <dbReference type="ARBA" id="ARBA00022475"/>
    </source>
</evidence>
<evidence type="ECO:0000256" key="2">
    <source>
        <dbReference type="ARBA" id="ARBA00010792"/>
    </source>
</evidence>
<dbReference type="PANTHER" id="PTHR30353">
    <property type="entry name" value="INNER MEMBRANE PROTEIN DEDA-RELATED"/>
    <property type="match status" value="1"/>
</dbReference>
<evidence type="ECO:0000256" key="4">
    <source>
        <dbReference type="ARBA" id="ARBA00022692"/>
    </source>
</evidence>
<feature type="transmembrane region" description="Helical" evidence="7">
    <location>
        <begin position="147"/>
        <end position="168"/>
    </location>
</feature>
<feature type="transmembrane region" description="Helical" evidence="7">
    <location>
        <begin position="59"/>
        <end position="79"/>
    </location>
</feature>
<gene>
    <name evidence="9" type="ORF">JVW63_08530</name>
</gene>
<evidence type="ECO:0000313" key="9">
    <source>
        <dbReference type="EMBL" id="MBM9433739.1"/>
    </source>
</evidence>
<evidence type="ECO:0000256" key="7">
    <source>
        <dbReference type="RuleBase" id="RU367016"/>
    </source>
</evidence>
<feature type="transmembrane region" description="Helical" evidence="7">
    <location>
        <begin position="99"/>
        <end position="117"/>
    </location>
</feature>
<dbReference type="PANTHER" id="PTHR30353:SF15">
    <property type="entry name" value="INNER MEMBRANE PROTEIN YABI"/>
    <property type="match status" value="1"/>
</dbReference>
<name>A0ABS2TKD0_9ACTO</name>
<organism evidence="9 10">
    <name type="scientific">Flaviflexus equikiangi</name>
    <dbReference type="NCBI Taxonomy" id="2758573"/>
    <lineage>
        <taxon>Bacteria</taxon>
        <taxon>Bacillati</taxon>
        <taxon>Actinomycetota</taxon>
        <taxon>Actinomycetes</taxon>
        <taxon>Actinomycetales</taxon>
        <taxon>Actinomycetaceae</taxon>
        <taxon>Flaviflexus</taxon>
    </lineage>
</organism>
<accession>A0ABS2TKD0</accession>
<evidence type="ECO:0000256" key="6">
    <source>
        <dbReference type="ARBA" id="ARBA00023136"/>
    </source>
</evidence>
<comment type="caution">
    <text evidence="9">The sequence shown here is derived from an EMBL/GenBank/DDBJ whole genome shotgun (WGS) entry which is preliminary data.</text>
</comment>
<dbReference type="EMBL" id="JAFFJS010000005">
    <property type="protein sequence ID" value="MBM9433739.1"/>
    <property type="molecule type" value="Genomic_DNA"/>
</dbReference>
<keyword evidence="5 7" id="KW-1133">Transmembrane helix</keyword>
<feature type="domain" description="VTT" evidence="8">
    <location>
        <begin position="37"/>
        <end position="161"/>
    </location>
</feature>
<dbReference type="Pfam" id="PF09335">
    <property type="entry name" value="VTT_dom"/>
    <property type="match status" value="1"/>
</dbReference>
<sequence>MDLFNAIQDWVIAAGASPWALVATFVLCLVDGFFPPLPSESIVIALAALTVSSDGPHLAVLWAVAAAGAFVGDQIAYSIGQRIPIERVPFLNRGRGARAYARGGILLLTHGPVFIMAARFVPIGRIAVNMGAGAIGYPRLTFTVVDALSAMLWSAYSIAIGVSVAHILDGHPLLAMIIGIIGGVLIGALVSRVVTAVQRTFFPERYAAAERAAEEWARTHAHDTPEA</sequence>
<keyword evidence="3 7" id="KW-1003">Cell membrane</keyword>
<evidence type="ECO:0000313" key="10">
    <source>
        <dbReference type="Proteomes" id="UP000705983"/>
    </source>
</evidence>